<reference evidence="3" key="2">
    <citation type="submission" date="2018-02" db="EMBL/GenBank/DDBJ databases">
        <title>Phenotypic characterization and whole genome analysis of multidrug-resistant, extended-spectrum beta-lactamase-producing bacteria isolated from dogs in Germany.</title>
        <authorList>
            <person name="Williamson C."/>
        </authorList>
    </citation>
    <scope>NUCLEOTIDE SEQUENCE [LARGE SCALE GENOMIC DNA]</scope>
    <source>
        <strain evidence="3">AFG_SD03_1510_Ahy_093</strain>
    </source>
</reference>
<dbReference type="AlphaFoldDB" id="A0ABD7G7T4"/>
<comment type="caution">
    <text evidence="2">The sequence shown here is derived from an EMBL/GenBank/DDBJ whole genome shotgun (WGS) entry which is preliminary data.</text>
</comment>
<name>A0ABD7G7T4_AERHY</name>
<dbReference type="Proteomes" id="UP000253075">
    <property type="component" value="Unassembled WGS sequence"/>
</dbReference>
<organism evidence="2 3">
    <name type="scientific">Aeromonas hydrophila</name>
    <dbReference type="NCBI Taxonomy" id="644"/>
    <lineage>
        <taxon>Bacteria</taxon>
        <taxon>Pseudomonadati</taxon>
        <taxon>Pseudomonadota</taxon>
        <taxon>Gammaproteobacteria</taxon>
        <taxon>Aeromonadales</taxon>
        <taxon>Aeromonadaceae</taxon>
        <taxon>Aeromonas</taxon>
    </lineage>
</organism>
<evidence type="ECO:0000313" key="3">
    <source>
        <dbReference type="Proteomes" id="UP000253075"/>
    </source>
</evidence>
<sequence>MSREECAQRRGNCFRWKVATIKPKAQPRPRQDSQQDKDVQADRPRMETWPTRHPRATASPACALTRARPTTKDKGENAPAVAGGNVLEAWRGSSIGMAVRRVGEPSFVTTRQRTASVGDGTLSHNLPQQT</sequence>
<feature type="compositionally biased region" description="Basic and acidic residues" evidence="1">
    <location>
        <begin position="29"/>
        <end position="46"/>
    </location>
</feature>
<feature type="region of interest" description="Disordered" evidence="1">
    <location>
        <begin position="110"/>
        <end position="130"/>
    </location>
</feature>
<evidence type="ECO:0000256" key="1">
    <source>
        <dbReference type="SAM" id="MobiDB-lite"/>
    </source>
</evidence>
<protein>
    <submittedName>
        <fullName evidence="2">Uncharacterized protein</fullName>
    </submittedName>
</protein>
<accession>A0ABD7G7T4</accession>
<feature type="region of interest" description="Disordered" evidence="1">
    <location>
        <begin position="17"/>
        <end position="80"/>
    </location>
</feature>
<gene>
    <name evidence="2" type="ORF">C6C11_11305</name>
</gene>
<dbReference type="EMBL" id="PUTQ01000014">
    <property type="protein sequence ID" value="RCF49344.1"/>
    <property type="molecule type" value="Genomic_DNA"/>
</dbReference>
<proteinExistence type="predicted"/>
<reference evidence="2 3" key="1">
    <citation type="journal article" date="2018" name="PLoS ONE">
        <title>Phenotypic characterization and whole genome analysis of extended-spectrum beta-lactamase-producing bacteria isolated from dogs in Germany.</title>
        <authorList>
            <person name="Boehmer T."/>
            <person name="Vogler A.J."/>
            <person name="Thomas A."/>
            <person name="Sauer S."/>
            <person name="Hergenroether M."/>
            <person name="Straubinger R.K."/>
            <person name="Birdsell D."/>
            <person name="Keim P."/>
            <person name="Sahl J.W."/>
            <person name="Williamson C.H."/>
            <person name="Riehm J.M."/>
        </authorList>
    </citation>
    <scope>NUCLEOTIDE SEQUENCE [LARGE SCALE GENOMIC DNA]</scope>
    <source>
        <strain evidence="2 3">AFG_SD03_1510_Ahy_093</strain>
    </source>
</reference>
<evidence type="ECO:0000313" key="2">
    <source>
        <dbReference type="EMBL" id="RCF49344.1"/>
    </source>
</evidence>